<proteinExistence type="predicted"/>
<evidence type="ECO:0000313" key="2">
    <source>
        <dbReference type="Proteomes" id="UP000230551"/>
    </source>
</evidence>
<dbReference type="Pfam" id="PF10904">
    <property type="entry name" value="DUF2694"/>
    <property type="match status" value="1"/>
</dbReference>
<dbReference type="Proteomes" id="UP000230551">
    <property type="component" value="Unassembled WGS sequence"/>
</dbReference>
<protein>
    <submittedName>
        <fullName evidence="1">DUF2694 domain-containing protein</fullName>
    </submittedName>
</protein>
<name>A0A2G5PDG4_9MYCO</name>
<keyword evidence="2" id="KW-1185">Reference proteome</keyword>
<evidence type="ECO:0000313" key="1">
    <source>
        <dbReference type="EMBL" id="PIB76356.1"/>
    </source>
</evidence>
<dbReference type="EMBL" id="PDCN02000005">
    <property type="protein sequence ID" value="PIB76356.1"/>
    <property type="molecule type" value="Genomic_DNA"/>
</dbReference>
<accession>A0A2G5PDG4</accession>
<comment type="caution">
    <text evidence="1">The sequence shown here is derived from an EMBL/GenBank/DDBJ whole genome shotgun (WGS) entry which is preliminary data.</text>
</comment>
<organism evidence="1 2">
    <name type="scientific">Mycolicibacterium brumae</name>
    <dbReference type="NCBI Taxonomy" id="85968"/>
    <lineage>
        <taxon>Bacteria</taxon>
        <taxon>Bacillati</taxon>
        <taxon>Actinomycetota</taxon>
        <taxon>Actinomycetes</taxon>
        <taxon>Mycobacteriales</taxon>
        <taxon>Mycobacteriaceae</taxon>
        <taxon>Mycolicibacterium</taxon>
    </lineage>
</organism>
<dbReference type="AlphaFoldDB" id="A0A2G5PDG4"/>
<dbReference type="OrthoDB" id="4741416at2"/>
<gene>
    <name evidence="1" type="ORF">CQY22_006500</name>
</gene>
<dbReference type="InterPro" id="IPR024426">
    <property type="entry name" value="DUF2694"/>
</dbReference>
<sequence length="99" mass="10278">MSEADPAFDATHPSGQLMFRSCRGGYLDSVVLTEPALGADAATLAEAIVRTADVSYLRAALAVREEIIAAGHSPSAELAGPADLRAAVARLAEHRLHPA</sequence>
<dbReference type="STRING" id="85968.GCA_900073015_00874"/>
<reference evidence="1 2" key="1">
    <citation type="journal article" date="2017" name="Infect. Genet. Evol.">
        <title>The new phylogeny of the genus Mycobacterium: The old and the news.</title>
        <authorList>
            <person name="Tortoli E."/>
            <person name="Fedrizzi T."/>
            <person name="Meehan C.J."/>
            <person name="Trovato A."/>
            <person name="Grottola A."/>
            <person name="Giacobazzi E."/>
            <person name="Serpini G.F."/>
            <person name="Tagliazucchi S."/>
            <person name="Fabio A."/>
            <person name="Bettua C."/>
            <person name="Bertorelli R."/>
            <person name="Frascaro F."/>
            <person name="De Sanctis V."/>
            <person name="Pecorari M."/>
            <person name="Jousson O."/>
            <person name="Segata N."/>
            <person name="Cirillo D.M."/>
        </authorList>
    </citation>
    <scope>NUCLEOTIDE SEQUENCE [LARGE SCALE GENOMIC DNA]</scope>
    <source>
        <strain evidence="1 2">CIP1034565</strain>
    </source>
</reference>
<dbReference type="RefSeq" id="WP_090586584.1">
    <property type="nucleotide sequence ID" value="NZ_CP104302.1"/>
</dbReference>